<organism evidence="1 2">
    <name type="scientific">Polytolypa hystricis (strain UAMH7299)</name>
    <dbReference type="NCBI Taxonomy" id="1447883"/>
    <lineage>
        <taxon>Eukaryota</taxon>
        <taxon>Fungi</taxon>
        <taxon>Dikarya</taxon>
        <taxon>Ascomycota</taxon>
        <taxon>Pezizomycotina</taxon>
        <taxon>Eurotiomycetes</taxon>
        <taxon>Eurotiomycetidae</taxon>
        <taxon>Onygenales</taxon>
        <taxon>Onygenales incertae sedis</taxon>
        <taxon>Polytolypa</taxon>
    </lineage>
</organism>
<proteinExistence type="predicted"/>
<evidence type="ECO:0000313" key="1">
    <source>
        <dbReference type="EMBL" id="PGH02611.1"/>
    </source>
</evidence>
<accession>A0A2B7X1E5</accession>
<reference evidence="1 2" key="1">
    <citation type="submission" date="2017-10" db="EMBL/GenBank/DDBJ databases">
        <title>Comparative genomics in systemic dimorphic fungi from Ajellomycetaceae.</title>
        <authorList>
            <person name="Munoz J.F."/>
            <person name="Mcewen J.G."/>
            <person name="Clay O.K."/>
            <person name="Cuomo C.A."/>
        </authorList>
    </citation>
    <scope>NUCLEOTIDE SEQUENCE [LARGE SCALE GENOMIC DNA]</scope>
    <source>
        <strain evidence="1 2">UAMH7299</strain>
    </source>
</reference>
<dbReference type="Proteomes" id="UP000224634">
    <property type="component" value="Unassembled WGS sequence"/>
</dbReference>
<protein>
    <submittedName>
        <fullName evidence="1">Uncharacterized protein</fullName>
    </submittedName>
</protein>
<dbReference type="EMBL" id="PDNA01000221">
    <property type="protein sequence ID" value="PGH02611.1"/>
    <property type="molecule type" value="Genomic_DNA"/>
</dbReference>
<name>A0A2B7X1E5_POLH7</name>
<sequence>MNPLSSVECTAARNYFEGNGQTYDGRLGQTMDVDGQEWRLRSMTWEVPHATESATFRFDQPGHKVLHIEDLENNEAAIRAVGRFCPDYEQDVRTTLNKIKQDRASAGAYFYWHPEGARQHIENLIHGAIRVVVPSWGDQLTELDAIIAFQRQRGWQIETVDHLESAVLDWYKSRGKSPESAYWCIVYSRMQGKPFLINGRYLGVLLDWKFHKTMVRFAVVESAMRIYEGPKAKLGKFTELTAVSPDKCL</sequence>
<dbReference type="AlphaFoldDB" id="A0A2B7X1E5"/>
<keyword evidence="2" id="KW-1185">Reference proteome</keyword>
<gene>
    <name evidence="1" type="ORF">AJ80_08823</name>
</gene>
<comment type="caution">
    <text evidence="1">The sequence shown here is derived from an EMBL/GenBank/DDBJ whole genome shotgun (WGS) entry which is preliminary data.</text>
</comment>
<evidence type="ECO:0000313" key="2">
    <source>
        <dbReference type="Proteomes" id="UP000224634"/>
    </source>
</evidence>